<proteinExistence type="inferred from homology"/>
<evidence type="ECO:0000256" key="3">
    <source>
        <dbReference type="ARBA" id="ARBA00022603"/>
    </source>
</evidence>
<dbReference type="GO" id="GO:0009007">
    <property type="term" value="F:site-specific DNA-methyltransferase (adenine-specific) activity"/>
    <property type="evidence" value="ECO:0007669"/>
    <property type="project" value="UniProtKB-EC"/>
</dbReference>
<evidence type="ECO:0000256" key="6">
    <source>
        <dbReference type="ARBA" id="ARBA00022747"/>
    </source>
</evidence>
<dbReference type="Pfam" id="PF02384">
    <property type="entry name" value="N6_Mtase"/>
    <property type="match status" value="1"/>
</dbReference>
<dbReference type="EC" id="2.1.1.72" evidence="2"/>
<dbReference type="InterPro" id="IPR003356">
    <property type="entry name" value="DNA_methylase_A-5"/>
</dbReference>
<dbReference type="GO" id="GO:0003677">
    <property type="term" value="F:DNA binding"/>
    <property type="evidence" value="ECO:0007669"/>
    <property type="project" value="InterPro"/>
</dbReference>
<accession>A0A2P1BP77</accession>
<keyword evidence="3 9" id="KW-0489">Methyltransferase</keyword>
<dbReference type="EMBL" id="MG700549">
    <property type="protein sequence ID" value="AVI43566.1"/>
    <property type="molecule type" value="Genomic_DNA"/>
</dbReference>
<comment type="catalytic activity">
    <reaction evidence="7">
        <text>a 2'-deoxyadenosine in DNA + S-adenosyl-L-methionine = an N(6)-methyl-2'-deoxyadenosine in DNA + S-adenosyl-L-homocysteine + H(+)</text>
        <dbReference type="Rhea" id="RHEA:15197"/>
        <dbReference type="Rhea" id="RHEA-COMP:12418"/>
        <dbReference type="Rhea" id="RHEA-COMP:12419"/>
        <dbReference type="ChEBI" id="CHEBI:15378"/>
        <dbReference type="ChEBI" id="CHEBI:57856"/>
        <dbReference type="ChEBI" id="CHEBI:59789"/>
        <dbReference type="ChEBI" id="CHEBI:90615"/>
        <dbReference type="ChEBI" id="CHEBI:90616"/>
        <dbReference type="EC" id="2.1.1.72"/>
    </reaction>
</comment>
<dbReference type="InterPro" id="IPR029063">
    <property type="entry name" value="SAM-dependent_MTases_sf"/>
</dbReference>
<dbReference type="InterPro" id="IPR051537">
    <property type="entry name" value="DNA_Adenine_Mtase"/>
</dbReference>
<evidence type="ECO:0000259" key="8">
    <source>
        <dbReference type="Pfam" id="PF02384"/>
    </source>
</evidence>
<evidence type="ECO:0000256" key="7">
    <source>
        <dbReference type="ARBA" id="ARBA00047942"/>
    </source>
</evidence>
<keyword evidence="9" id="KW-0614">Plasmid</keyword>
<dbReference type="PANTHER" id="PTHR42933">
    <property type="entry name" value="SLR6095 PROTEIN"/>
    <property type="match status" value="1"/>
</dbReference>
<protein>
    <recommendedName>
        <fullName evidence="2">site-specific DNA-methyltransferase (adenine-specific)</fullName>
        <ecNumber evidence="2">2.1.1.72</ecNumber>
    </recommendedName>
</protein>
<evidence type="ECO:0000256" key="5">
    <source>
        <dbReference type="ARBA" id="ARBA00022691"/>
    </source>
</evidence>
<organism evidence="9">
    <name type="scientific">Klebsiella pneumoniae</name>
    <dbReference type="NCBI Taxonomy" id="573"/>
    <lineage>
        <taxon>Bacteria</taxon>
        <taxon>Pseudomonadati</taxon>
        <taxon>Pseudomonadota</taxon>
        <taxon>Gammaproteobacteria</taxon>
        <taxon>Enterobacterales</taxon>
        <taxon>Enterobacteriaceae</taxon>
        <taxon>Klebsiella/Raoultella group</taxon>
        <taxon>Klebsiella</taxon>
        <taxon>Klebsiella pneumoniae complex</taxon>
    </lineage>
</organism>
<keyword evidence="4" id="KW-0808">Transferase</keyword>
<feature type="domain" description="DNA methylase adenine-specific" evidence="8">
    <location>
        <begin position="114"/>
        <end position="219"/>
    </location>
</feature>
<dbReference type="GO" id="GO:0009307">
    <property type="term" value="P:DNA restriction-modification system"/>
    <property type="evidence" value="ECO:0007669"/>
    <property type="project" value="UniProtKB-KW"/>
</dbReference>
<sequence length="435" mass="48956">MLVPHGQELEPETHAVCVAGMLIRRLESDPAEICRRTFVRAARCPTTSLPVSVSTTACPIRLSARNGRRTKPLSKRNTKKASWAGLVRACRKLAMAPCCFDAPASKLELPINGGGRAAIVLSGSPLFNGGAASGESEIRRWLLEDDLIEAIVALPTDLFFRTNIATYLWILSNKKPQERKGKVQLINATDLWTSIRNEGNKRRIVSDEQRRQILDIYAAGETGALSRMLDYRTFGYRRIRVLRPLRMTLELDKVGMERLEAEAAREKLSDAHQTFWREALKPLIGQTQPYSWAETFVSNSIKSDEAKQLKVKSNKTLITALINAFGHKDPKAEPVTDSNGELVPDTDLTDYENVPYLEDIDDYFAREVLPHVPDARLDESFTDARDGQLGRVGYEINFNRFFYQYQPPRKLHDIDEDLKQVEAEIAALLAEVASE</sequence>
<geneLocation type="plasmid" evidence="9">
    <name>pUJ-83KPC</name>
</geneLocation>
<dbReference type="Gene3D" id="3.40.50.150">
    <property type="entry name" value="Vaccinia Virus protein VP39"/>
    <property type="match status" value="1"/>
</dbReference>
<evidence type="ECO:0000256" key="1">
    <source>
        <dbReference type="ARBA" id="ARBA00006594"/>
    </source>
</evidence>
<dbReference type="GO" id="GO:0032259">
    <property type="term" value="P:methylation"/>
    <property type="evidence" value="ECO:0007669"/>
    <property type="project" value="UniProtKB-KW"/>
</dbReference>
<dbReference type="SUPFAM" id="SSF53335">
    <property type="entry name" value="S-adenosyl-L-methionine-dependent methyltransferases"/>
    <property type="match status" value="1"/>
</dbReference>
<evidence type="ECO:0000256" key="4">
    <source>
        <dbReference type="ARBA" id="ARBA00022679"/>
    </source>
</evidence>
<dbReference type="PANTHER" id="PTHR42933:SF3">
    <property type="entry name" value="TYPE I RESTRICTION ENZYME MJAVIII METHYLASE SUBUNIT"/>
    <property type="match status" value="1"/>
</dbReference>
<evidence type="ECO:0000256" key="2">
    <source>
        <dbReference type="ARBA" id="ARBA00011900"/>
    </source>
</evidence>
<dbReference type="AlphaFoldDB" id="A0A2P1BP77"/>
<evidence type="ECO:0000313" key="9">
    <source>
        <dbReference type="EMBL" id="AVI43566.1"/>
    </source>
</evidence>
<dbReference type="GO" id="GO:0008170">
    <property type="term" value="F:N-methyltransferase activity"/>
    <property type="evidence" value="ECO:0007669"/>
    <property type="project" value="InterPro"/>
</dbReference>
<reference evidence="9" key="1">
    <citation type="submission" date="2017-12" db="EMBL/GenBank/DDBJ databases">
        <title>Insights into the successfully spreading KPC-encoding IncII plasmids.</title>
        <authorList>
            <person name="Brandt C."/>
            <person name="Pletz M.W."/>
            <person name="Makarewicz O."/>
        </authorList>
    </citation>
    <scope>NUCLEOTIDE SEQUENCE</scope>
    <source>
        <strain evidence="9">St015256/1</strain>
        <plasmid evidence="9">pUJ-83KPC</plasmid>
    </source>
</reference>
<keyword evidence="5" id="KW-0949">S-adenosyl-L-methionine</keyword>
<comment type="similarity">
    <text evidence="1">Belongs to the N(4)/N(6)-methyltransferase family.</text>
</comment>
<keyword evidence="6" id="KW-0680">Restriction system</keyword>
<name>A0A2P1BP77_KLEPN</name>